<dbReference type="PANTHER" id="PTHR32060:SF30">
    <property type="entry name" value="CARBOXY-TERMINAL PROCESSING PROTEASE CTPA"/>
    <property type="match status" value="1"/>
</dbReference>
<evidence type="ECO:0000313" key="2">
    <source>
        <dbReference type="EMBL" id="SMO34531.1"/>
    </source>
</evidence>
<dbReference type="Pfam" id="PF03572">
    <property type="entry name" value="Peptidase_S41"/>
    <property type="match status" value="1"/>
</dbReference>
<keyword evidence="2" id="KW-0378">Hydrolase</keyword>
<keyword evidence="3" id="KW-1185">Reference proteome</keyword>
<dbReference type="Gene3D" id="3.30.750.170">
    <property type="match status" value="1"/>
</dbReference>
<gene>
    <name evidence="2" type="ORF">SAMN06265348_101227</name>
</gene>
<dbReference type="SUPFAM" id="SSF52096">
    <property type="entry name" value="ClpP/crotonase"/>
    <property type="match status" value="1"/>
</dbReference>
<dbReference type="SUPFAM" id="SSF50156">
    <property type="entry name" value="PDZ domain-like"/>
    <property type="match status" value="1"/>
</dbReference>
<name>A0A521AIE8_9SPHI</name>
<dbReference type="PANTHER" id="PTHR32060">
    <property type="entry name" value="TAIL-SPECIFIC PROTEASE"/>
    <property type="match status" value="1"/>
</dbReference>
<evidence type="ECO:0000313" key="3">
    <source>
        <dbReference type="Proteomes" id="UP000320300"/>
    </source>
</evidence>
<accession>A0A521AIE8</accession>
<dbReference type="SMART" id="SM00228">
    <property type="entry name" value="PDZ"/>
    <property type="match status" value="1"/>
</dbReference>
<dbReference type="GO" id="GO:0006508">
    <property type="term" value="P:proteolysis"/>
    <property type="evidence" value="ECO:0007669"/>
    <property type="project" value="UniProtKB-KW"/>
</dbReference>
<dbReference type="PROSITE" id="PS50106">
    <property type="entry name" value="PDZ"/>
    <property type="match status" value="1"/>
</dbReference>
<evidence type="ECO:0000259" key="1">
    <source>
        <dbReference type="PROSITE" id="PS50106"/>
    </source>
</evidence>
<protein>
    <submittedName>
        <fullName evidence="2">C-terminal processing protease CtpA/Prc, contains a PDZ domain</fullName>
    </submittedName>
</protein>
<dbReference type="InterPro" id="IPR001478">
    <property type="entry name" value="PDZ"/>
</dbReference>
<dbReference type="Gene3D" id="2.30.42.10">
    <property type="match status" value="1"/>
</dbReference>
<dbReference type="AlphaFoldDB" id="A0A521AIE8"/>
<dbReference type="Pfam" id="PF18294">
    <property type="entry name" value="Pept_S41_N"/>
    <property type="match status" value="1"/>
</dbReference>
<dbReference type="InterPro" id="IPR029045">
    <property type="entry name" value="ClpP/crotonase-like_dom_sf"/>
</dbReference>
<dbReference type="CDD" id="cd07561">
    <property type="entry name" value="Peptidase_S41_CPP_like"/>
    <property type="match status" value="1"/>
</dbReference>
<dbReference type="GO" id="GO:0008236">
    <property type="term" value="F:serine-type peptidase activity"/>
    <property type="evidence" value="ECO:0007669"/>
    <property type="project" value="InterPro"/>
</dbReference>
<dbReference type="Proteomes" id="UP000320300">
    <property type="component" value="Unassembled WGS sequence"/>
</dbReference>
<feature type="domain" description="PDZ" evidence="1">
    <location>
        <begin position="102"/>
        <end position="157"/>
    </location>
</feature>
<proteinExistence type="predicted"/>
<reference evidence="2 3" key="1">
    <citation type="submission" date="2017-05" db="EMBL/GenBank/DDBJ databases">
        <authorList>
            <person name="Varghese N."/>
            <person name="Submissions S."/>
        </authorList>
    </citation>
    <scope>NUCLEOTIDE SEQUENCE [LARGE SCALE GENOMIC DNA]</scope>
    <source>
        <strain evidence="2 3">DSM 19036</strain>
    </source>
</reference>
<dbReference type="RefSeq" id="WP_142526342.1">
    <property type="nucleotide sequence ID" value="NZ_CBCSJO010000002.1"/>
</dbReference>
<organism evidence="2 3">
    <name type="scientific">Pedobacter westerhofensis</name>
    <dbReference type="NCBI Taxonomy" id="425512"/>
    <lineage>
        <taxon>Bacteria</taxon>
        <taxon>Pseudomonadati</taxon>
        <taxon>Bacteroidota</taxon>
        <taxon>Sphingobacteriia</taxon>
        <taxon>Sphingobacteriales</taxon>
        <taxon>Sphingobacteriaceae</taxon>
        <taxon>Pedobacter</taxon>
    </lineage>
</organism>
<dbReference type="OrthoDB" id="7168509at2"/>
<dbReference type="InterPro" id="IPR041613">
    <property type="entry name" value="Pept_S41_N"/>
</dbReference>
<dbReference type="EMBL" id="FXTN01000001">
    <property type="protein sequence ID" value="SMO34531.1"/>
    <property type="molecule type" value="Genomic_DNA"/>
</dbReference>
<dbReference type="InterPro" id="IPR036034">
    <property type="entry name" value="PDZ_sf"/>
</dbReference>
<dbReference type="GO" id="GO:0007165">
    <property type="term" value="P:signal transduction"/>
    <property type="evidence" value="ECO:0007669"/>
    <property type="project" value="TreeGrafter"/>
</dbReference>
<dbReference type="InterPro" id="IPR005151">
    <property type="entry name" value="Tail-specific_protease"/>
</dbReference>
<sequence length="456" mass="49631">MKTGSQLPGLLLMGIVILCSMGCRKLSERPEYAPDSQERINSWVLDSMQVYYYWNFSVPDYINFTRDPSDFFNILKNPSDRFSALVNPDMPQTYPPSLVHTLGFDLITFESSDGKGQTMITLVVPGSAAAARGLLRGDIIKTIDGVEPAAANITSLTETAIARQTVVLEIERRNGSITVGRLSVTETPVYTYKVFQSGGKTYGYLFLNSFEDPAVDQLMQAFSYFKQQQVQELVLDLRYNPGGSVPVAAALAAMIAPGAAEADTFVEYRGNVRAGTRKSSFAQELGRLPSGIKRSFSQFAAYRLGLSRVYILSGSHTASAAELTINALKPYLPVIQLGAKSLGKDMASFVIKDYRSPQLVPKWEIYPLVFKLYNSAGKGDYSGGLSPDQEADELSALPLKPFGDLTDPLLRRCLAVSGGAAVANIRAAPALQAPKLLFDSRNRVDTGTQNISVPGN</sequence>
<keyword evidence="2" id="KW-0645">Protease</keyword>
<dbReference type="GO" id="GO:0004175">
    <property type="term" value="F:endopeptidase activity"/>
    <property type="evidence" value="ECO:0007669"/>
    <property type="project" value="TreeGrafter"/>
</dbReference>
<dbReference type="Gene3D" id="3.90.226.10">
    <property type="entry name" value="2-enoyl-CoA Hydratase, Chain A, domain 1"/>
    <property type="match status" value="1"/>
</dbReference>
<dbReference type="GO" id="GO:0030288">
    <property type="term" value="C:outer membrane-bounded periplasmic space"/>
    <property type="evidence" value="ECO:0007669"/>
    <property type="project" value="TreeGrafter"/>
</dbReference>